<dbReference type="NCBIfam" id="TIGR00725">
    <property type="entry name" value="TIGR00725 family protein"/>
    <property type="match status" value="1"/>
</dbReference>
<proteinExistence type="predicted"/>
<name>L9VFP3_9EURY</name>
<dbReference type="SUPFAM" id="SSF102405">
    <property type="entry name" value="MCP/YpsA-like"/>
    <property type="match status" value="1"/>
</dbReference>
<reference evidence="1 2" key="1">
    <citation type="journal article" date="2014" name="PLoS Genet.">
        <title>Phylogenetically driven sequencing of extremely halophilic archaea reveals strategies for static and dynamic osmo-response.</title>
        <authorList>
            <person name="Becker E.A."/>
            <person name="Seitzer P.M."/>
            <person name="Tritt A."/>
            <person name="Larsen D."/>
            <person name="Krusor M."/>
            <person name="Yao A.I."/>
            <person name="Wu D."/>
            <person name="Madern D."/>
            <person name="Eisen J.A."/>
            <person name="Darling A.E."/>
            <person name="Facciotti M.T."/>
        </authorList>
    </citation>
    <scope>NUCLEOTIDE SEQUENCE [LARGE SCALE GENOMIC DNA]</scope>
    <source>
        <strain evidence="1 2">GA33</strain>
    </source>
</reference>
<evidence type="ECO:0008006" key="3">
    <source>
        <dbReference type="Google" id="ProtNLM"/>
    </source>
</evidence>
<dbReference type="Proteomes" id="UP000011599">
    <property type="component" value="Unassembled WGS sequence"/>
</dbReference>
<dbReference type="PATRIC" id="fig|1114856.3.peg.4711"/>
<dbReference type="eggNOG" id="arCOG02431">
    <property type="taxonomic scope" value="Archaea"/>
</dbReference>
<dbReference type="InterPro" id="IPR041164">
    <property type="entry name" value="LDcluster4"/>
</dbReference>
<dbReference type="PANTHER" id="PTHR43393">
    <property type="entry name" value="CYTOKININ RIBOSIDE 5'-MONOPHOSPHATE PHOSPHORIBOHYDROLASE"/>
    <property type="match status" value="1"/>
</dbReference>
<dbReference type="EMBL" id="AOHW01000053">
    <property type="protein sequence ID" value="ELY36005.1"/>
    <property type="molecule type" value="Genomic_DNA"/>
</dbReference>
<dbReference type="PANTHER" id="PTHR43393:SF3">
    <property type="entry name" value="LYSINE DECARBOXYLASE-LIKE PROTEIN"/>
    <property type="match status" value="1"/>
</dbReference>
<gene>
    <name evidence="1" type="ORF">C496_22789</name>
</gene>
<dbReference type="AlphaFoldDB" id="L9VFP3"/>
<comment type="caution">
    <text evidence="1">The sequence shown here is derived from an EMBL/GenBank/DDBJ whole genome shotgun (WGS) entry which is preliminary data.</text>
</comment>
<dbReference type="GO" id="GO:0005829">
    <property type="term" value="C:cytosol"/>
    <property type="evidence" value="ECO:0007669"/>
    <property type="project" value="TreeGrafter"/>
</dbReference>
<dbReference type="Pfam" id="PF18306">
    <property type="entry name" value="LDcluster4"/>
    <property type="match status" value="1"/>
</dbReference>
<dbReference type="InterPro" id="IPR005268">
    <property type="entry name" value="CHP00725"/>
</dbReference>
<dbReference type="InterPro" id="IPR052341">
    <property type="entry name" value="LOG_family_nucleotidases"/>
</dbReference>
<evidence type="ECO:0000313" key="1">
    <source>
        <dbReference type="EMBL" id="ELY36005.1"/>
    </source>
</evidence>
<sequence length="186" mass="19276">MDTDALGDRLETDPSIRFETERVIVTGRSHSRMRVSVIGGGVITDEQRSRAEVVGRELAARGHTVVCGGRGGTMEAVCRGAKAERGTTIGILPGDQPDDANEYVDVAIATGLGHARNALVPLNGDAVIALTGGVGTLTEIGFAGIYDRPVVGLETHDISATDIDLETVDTPEAAVDAVEAALEGEA</sequence>
<protein>
    <recommendedName>
        <fullName evidence="3">TIGR00725 family protein</fullName>
    </recommendedName>
</protein>
<keyword evidence="2" id="KW-1185">Reference proteome</keyword>
<evidence type="ECO:0000313" key="2">
    <source>
        <dbReference type="Proteomes" id="UP000011599"/>
    </source>
</evidence>
<dbReference type="Gene3D" id="3.40.50.450">
    <property type="match status" value="1"/>
</dbReference>
<organism evidence="1 2">
    <name type="scientific">Natronorubrum tibetense GA33</name>
    <dbReference type="NCBI Taxonomy" id="1114856"/>
    <lineage>
        <taxon>Archaea</taxon>
        <taxon>Methanobacteriati</taxon>
        <taxon>Methanobacteriota</taxon>
        <taxon>Stenosarchaea group</taxon>
        <taxon>Halobacteria</taxon>
        <taxon>Halobacteriales</taxon>
        <taxon>Natrialbaceae</taxon>
        <taxon>Natronorubrum</taxon>
    </lineage>
</organism>
<accession>L9VFP3</accession>
<dbReference type="STRING" id="1114856.GCA_000383975_01446"/>